<sequence length="296" mass="32349">MKDRIRQLAKEKNAIILAHNYQPPEIQDIADLCGDSLELSIKASKTKADVIVFCGVHFMAETAFILSPEKTVLLPNTDAGCPMADMVEPIALTARKKELGNIPVVTYVNSSAAVKAVSDICCTSANVIKVVNSIGADQILMTPDRNLAKYAAANTTKKIHLWDGYCPFHNTLSAQDVHQARKEHPEALFIAHPECPPEVLALADSIQSTSGMIKFAGESDRNSFILGTETGLLYPISKAYPNKKFYPASEKMYCKDMKKITLNNLADSLENLTGKITVPEDIRKAALGSVQKMINL</sequence>
<dbReference type="RefSeq" id="WP_092236656.1">
    <property type="nucleotide sequence ID" value="NZ_FNLL01000011.1"/>
</dbReference>
<dbReference type="GO" id="GO:0034628">
    <property type="term" value="P:'de novo' NAD+ biosynthetic process from L-aspartate"/>
    <property type="evidence" value="ECO:0007669"/>
    <property type="project" value="TreeGrafter"/>
</dbReference>
<dbReference type="EMBL" id="FNLL01000011">
    <property type="protein sequence ID" value="SDU52514.1"/>
    <property type="molecule type" value="Genomic_DNA"/>
</dbReference>
<keyword evidence="6" id="KW-0808">Transferase</keyword>
<evidence type="ECO:0000256" key="3">
    <source>
        <dbReference type="ARBA" id="ARBA00012669"/>
    </source>
</evidence>
<dbReference type="EC" id="2.5.1.72" evidence="3 10"/>
<dbReference type="Proteomes" id="UP000199608">
    <property type="component" value="Unassembled WGS sequence"/>
</dbReference>
<dbReference type="UniPathway" id="UPA00253">
    <property type="reaction ID" value="UER00327"/>
</dbReference>
<evidence type="ECO:0000256" key="7">
    <source>
        <dbReference type="ARBA" id="ARBA00022723"/>
    </source>
</evidence>
<keyword evidence="5" id="KW-0662">Pyridine nucleotide biosynthesis</keyword>
<dbReference type="Pfam" id="PF02445">
    <property type="entry name" value="NadA"/>
    <property type="match status" value="1"/>
</dbReference>
<dbReference type="NCBIfam" id="NF006878">
    <property type="entry name" value="PRK09375.1-2"/>
    <property type="match status" value="1"/>
</dbReference>
<dbReference type="GO" id="GO:0008987">
    <property type="term" value="F:quinolinate synthetase A activity"/>
    <property type="evidence" value="ECO:0007669"/>
    <property type="project" value="UniProtKB-UniRule"/>
</dbReference>
<protein>
    <recommendedName>
        <fullName evidence="3 10">Quinolinate synthase</fullName>
        <ecNumber evidence="3 10">2.5.1.72</ecNumber>
    </recommendedName>
</protein>
<dbReference type="GO" id="GO:0046872">
    <property type="term" value="F:metal ion binding"/>
    <property type="evidence" value="ECO:0007669"/>
    <property type="project" value="UniProtKB-KW"/>
</dbReference>
<evidence type="ECO:0000256" key="9">
    <source>
        <dbReference type="ARBA" id="ARBA00023014"/>
    </source>
</evidence>
<comment type="pathway">
    <text evidence="2">Cofactor biosynthesis; NAD(+) biosynthesis; quinolinate from iminoaspartate: step 1/1.</text>
</comment>
<keyword evidence="7" id="KW-0479">Metal-binding</keyword>
<dbReference type="PANTHER" id="PTHR30573:SF0">
    <property type="entry name" value="QUINOLINATE SYNTHASE, CHLOROPLASTIC"/>
    <property type="match status" value="1"/>
</dbReference>
<evidence type="ECO:0000313" key="11">
    <source>
        <dbReference type="EMBL" id="SDU52514.1"/>
    </source>
</evidence>
<evidence type="ECO:0000256" key="5">
    <source>
        <dbReference type="ARBA" id="ARBA00022642"/>
    </source>
</evidence>
<keyword evidence="4" id="KW-0004">4Fe-4S</keyword>
<proteinExistence type="predicted"/>
<evidence type="ECO:0000256" key="4">
    <source>
        <dbReference type="ARBA" id="ARBA00022485"/>
    </source>
</evidence>
<keyword evidence="8" id="KW-0408">Iron</keyword>
<comment type="cofactor">
    <cofactor evidence="1">
        <name>[4Fe-4S] cluster</name>
        <dbReference type="ChEBI" id="CHEBI:49883"/>
    </cofactor>
</comment>
<accession>A0A1H2J7S2</accession>
<name>A0A1H2J7S2_9BACT</name>
<dbReference type="PANTHER" id="PTHR30573">
    <property type="entry name" value="QUINOLINATE SYNTHETASE A"/>
    <property type="match status" value="1"/>
</dbReference>
<dbReference type="SUPFAM" id="SSF142754">
    <property type="entry name" value="NadA-like"/>
    <property type="match status" value="1"/>
</dbReference>
<evidence type="ECO:0000313" key="12">
    <source>
        <dbReference type="Proteomes" id="UP000199608"/>
    </source>
</evidence>
<keyword evidence="9" id="KW-0411">Iron-sulfur</keyword>
<evidence type="ECO:0000256" key="1">
    <source>
        <dbReference type="ARBA" id="ARBA00001966"/>
    </source>
</evidence>
<evidence type="ECO:0000256" key="2">
    <source>
        <dbReference type="ARBA" id="ARBA00005065"/>
    </source>
</evidence>
<dbReference type="InterPro" id="IPR003473">
    <property type="entry name" value="NadA"/>
</dbReference>
<dbReference type="GO" id="GO:0051539">
    <property type="term" value="F:4 iron, 4 sulfur cluster binding"/>
    <property type="evidence" value="ECO:0007669"/>
    <property type="project" value="UniProtKB-KW"/>
</dbReference>
<dbReference type="InterPro" id="IPR036094">
    <property type="entry name" value="NadA_sf"/>
</dbReference>
<evidence type="ECO:0000256" key="6">
    <source>
        <dbReference type="ARBA" id="ARBA00022679"/>
    </source>
</evidence>
<organism evidence="11 12">
    <name type="scientific">Desulfobacula phenolica</name>
    <dbReference type="NCBI Taxonomy" id="90732"/>
    <lineage>
        <taxon>Bacteria</taxon>
        <taxon>Pseudomonadati</taxon>
        <taxon>Thermodesulfobacteriota</taxon>
        <taxon>Desulfobacteria</taxon>
        <taxon>Desulfobacterales</taxon>
        <taxon>Desulfobacteraceae</taxon>
        <taxon>Desulfobacula</taxon>
    </lineage>
</organism>
<keyword evidence="12" id="KW-1185">Reference proteome</keyword>
<evidence type="ECO:0000256" key="10">
    <source>
        <dbReference type="NCBIfam" id="TIGR00550"/>
    </source>
</evidence>
<evidence type="ECO:0000256" key="8">
    <source>
        <dbReference type="ARBA" id="ARBA00023004"/>
    </source>
</evidence>
<dbReference type="NCBIfam" id="TIGR00550">
    <property type="entry name" value="nadA"/>
    <property type="match status" value="1"/>
</dbReference>
<dbReference type="AlphaFoldDB" id="A0A1H2J7S2"/>
<dbReference type="Gene3D" id="3.40.50.10800">
    <property type="entry name" value="NadA-like"/>
    <property type="match status" value="3"/>
</dbReference>
<reference evidence="12" key="1">
    <citation type="submission" date="2016-10" db="EMBL/GenBank/DDBJ databases">
        <authorList>
            <person name="Varghese N."/>
            <person name="Submissions S."/>
        </authorList>
    </citation>
    <scope>NUCLEOTIDE SEQUENCE [LARGE SCALE GENOMIC DNA]</scope>
    <source>
        <strain evidence="12">DSM 3384</strain>
    </source>
</reference>
<gene>
    <name evidence="11" type="ORF">SAMN04487931_11125</name>
</gene>